<dbReference type="AlphaFoldDB" id="A0A9Q1K8D5"/>
<organism evidence="1 2">
    <name type="scientific">Carnegiea gigantea</name>
    <dbReference type="NCBI Taxonomy" id="171969"/>
    <lineage>
        <taxon>Eukaryota</taxon>
        <taxon>Viridiplantae</taxon>
        <taxon>Streptophyta</taxon>
        <taxon>Embryophyta</taxon>
        <taxon>Tracheophyta</taxon>
        <taxon>Spermatophyta</taxon>
        <taxon>Magnoliopsida</taxon>
        <taxon>eudicotyledons</taxon>
        <taxon>Gunneridae</taxon>
        <taxon>Pentapetalae</taxon>
        <taxon>Caryophyllales</taxon>
        <taxon>Cactineae</taxon>
        <taxon>Cactaceae</taxon>
        <taxon>Cactoideae</taxon>
        <taxon>Echinocereeae</taxon>
        <taxon>Carnegiea</taxon>
    </lineage>
</organism>
<gene>
    <name evidence="1" type="ORF">Cgig2_003632</name>
</gene>
<dbReference type="Proteomes" id="UP001153076">
    <property type="component" value="Unassembled WGS sequence"/>
</dbReference>
<protein>
    <submittedName>
        <fullName evidence="1">Uncharacterized protein</fullName>
    </submittedName>
</protein>
<evidence type="ECO:0000313" key="2">
    <source>
        <dbReference type="Proteomes" id="UP001153076"/>
    </source>
</evidence>
<sequence length="180" mass="21073">MLLVYLRKANRTPENLGYGVSLFIKNLIEPLVGTIGTMLTRMLIFPVVSLPIRIIVFCCSIPRSCLQCINNLLLDFILARLITNRLIRQQEKLMLFNLKYWGWFSQKQWLIDGERNSRFFHQTATIRKHCSYISRIKNELGGRIEEIDLIKNKFVLEFFLTGFLVSYSKEPCVKLLPTKI</sequence>
<proteinExistence type="predicted"/>
<name>A0A9Q1K8D5_9CARY</name>
<keyword evidence="2" id="KW-1185">Reference proteome</keyword>
<comment type="caution">
    <text evidence="1">The sequence shown here is derived from an EMBL/GenBank/DDBJ whole genome shotgun (WGS) entry which is preliminary data.</text>
</comment>
<dbReference type="OrthoDB" id="685803at2759"/>
<accession>A0A9Q1K8D5</accession>
<evidence type="ECO:0000313" key="1">
    <source>
        <dbReference type="EMBL" id="KAJ8438243.1"/>
    </source>
</evidence>
<reference evidence="1" key="1">
    <citation type="submission" date="2022-04" db="EMBL/GenBank/DDBJ databases">
        <title>Carnegiea gigantea Genome sequencing and assembly v2.</title>
        <authorList>
            <person name="Copetti D."/>
            <person name="Sanderson M.J."/>
            <person name="Burquez A."/>
            <person name="Wojciechowski M.F."/>
        </authorList>
    </citation>
    <scope>NUCLEOTIDE SEQUENCE</scope>
    <source>
        <strain evidence="1">SGP5-SGP5p</strain>
        <tissue evidence="1">Aerial part</tissue>
    </source>
</reference>
<dbReference type="EMBL" id="JAKOGI010000263">
    <property type="protein sequence ID" value="KAJ8438243.1"/>
    <property type="molecule type" value="Genomic_DNA"/>
</dbReference>